<reference evidence="2 3" key="1">
    <citation type="submission" date="2020-02" db="EMBL/GenBank/DDBJ databases">
        <title>Ideonella bacterium strain TBM-1.</title>
        <authorList>
            <person name="Chen W.-M."/>
        </authorList>
    </citation>
    <scope>NUCLEOTIDE SEQUENCE [LARGE SCALE GENOMIC DNA]</scope>
    <source>
        <strain evidence="2 3">TBM-1</strain>
    </source>
</reference>
<feature type="signal peptide" evidence="1">
    <location>
        <begin position="1"/>
        <end position="34"/>
    </location>
</feature>
<evidence type="ECO:0000313" key="3">
    <source>
        <dbReference type="Proteomes" id="UP000484255"/>
    </source>
</evidence>
<sequence length="185" mass="19526">MHAPHVPAAPRRRALHRLLGLAAAPWAAAGTTQAATAVPAFTAAGIVLLQDGALLRERLGDIDQLHLYLDALGEAAGQALAPLFPGRPAGGFVVVALRPGGARRLWLDFEPELPPALQARLQPALASVAPPPVRDGLVVAALQASLWRGRLPTRPAPAPTEWREAAARQAERLEVAALVDRVWPP</sequence>
<keyword evidence="1" id="KW-0732">Signal</keyword>
<evidence type="ECO:0000256" key="1">
    <source>
        <dbReference type="SAM" id="SignalP"/>
    </source>
</evidence>
<dbReference type="AlphaFoldDB" id="A0A7C9PKB2"/>
<proteinExistence type="predicted"/>
<feature type="chain" id="PRO_5028978172" description="DUF2066 domain-containing protein" evidence="1">
    <location>
        <begin position="35"/>
        <end position="185"/>
    </location>
</feature>
<dbReference type="InterPro" id="IPR006311">
    <property type="entry name" value="TAT_signal"/>
</dbReference>
<dbReference type="Proteomes" id="UP000484255">
    <property type="component" value="Unassembled WGS sequence"/>
</dbReference>
<accession>A0A7C9PKB2</accession>
<keyword evidence="3" id="KW-1185">Reference proteome</keyword>
<dbReference type="EMBL" id="JAAGOH010000028">
    <property type="protein sequence ID" value="NDY93152.1"/>
    <property type="molecule type" value="Genomic_DNA"/>
</dbReference>
<evidence type="ECO:0000313" key="2">
    <source>
        <dbReference type="EMBL" id="NDY93152.1"/>
    </source>
</evidence>
<evidence type="ECO:0008006" key="4">
    <source>
        <dbReference type="Google" id="ProtNLM"/>
    </source>
</evidence>
<organism evidence="2 3">
    <name type="scientific">Ideonella livida</name>
    <dbReference type="NCBI Taxonomy" id="2707176"/>
    <lineage>
        <taxon>Bacteria</taxon>
        <taxon>Pseudomonadati</taxon>
        <taxon>Pseudomonadota</taxon>
        <taxon>Betaproteobacteria</taxon>
        <taxon>Burkholderiales</taxon>
        <taxon>Sphaerotilaceae</taxon>
        <taxon>Ideonella</taxon>
    </lineage>
</organism>
<dbReference type="RefSeq" id="WP_163459200.1">
    <property type="nucleotide sequence ID" value="NZ_JAAGOH010000028.1"/>
</dbReference>
<dbReference type="PROSITE" id="PS51318">
    <property type="entry name" value="TAT"/>
    <property type="match status" value="1"/>
</dbReference>
<protein>
    <recommendedName>
        <fullName evidence="4">DUF2066 domain-containing protein</fullName>
    </recommendedName>
</protein>
<gene>
    <name evidence="2" type="ORF">G3A44_18320</name>
</gene>
<comment type="caution">
    <text evidence="2">The sequence shown here is derived from an EMBL/GenBank/DDBJ whole genome shotgun (WGS) entry which is preliminary data.</text>
</comment>
<name>A0A7C9PKB2_9BURK</name>